<dbReference type="InterPro" id="IPR009063">
    <property type="entry name" value="Ig/albumin-bd_sf"/>
</dbReference>
<dbReference type="InterPro" id="IPR002988">
    <property type="entry name" value="GA_module"/>
</dbReference>
<protein>
    <recommendedName>
        <fullName evidence="3">Extracellular matrix-binding protein ebh GA module domain-containing protein</fullName>
    </recommendedName>
</protein>
<name>A0AB74E3B9_STAAU</name>
<feature type="non-terminal residue" evidence="4">
    <location>
        <position position="1"/>
    </location>
</feature>
<proteinExistence type="predicted"/>
<feature type="coiled-coil region" evidence="2">
    <location>
        <begin position="117"/>
        <end position="144"/>
    </location>
</feature>
<gene>
    <name evidence="4" type="ORF">EIG94_15080</name>
</gene>
<evidence type="ECO:0000256" key="1">
    <source>
        <dbReference type="ARBA" id="ARBA00022737"/>
    </source>
</evidence>
<evidence type="ECO:0000313" key="4">
    <source>
        <dbReference type="EMBL" id="RZH90233.1"/>
    </source>
</evidence>
<organism evidence="4 5">
    <name type="scientific">Staphylococcus aureus</name>
    <dbReference type="NCBI Taxonomy" id="1280"/>
    <lineage>
        <taxon>Bacteria</taxon>
        <taxon>Bacillati</taxon>
        <taxon>Bacillota</taxon>
        <taxon>Bacilli</taxon>
        <taxon>Bacillales</taxon>
        <taxon>Staphylococcaceae</taxon>
        <taxon>Staphylococcus</taxon>
    </lineage>
</organism>
<comment type="caution">
    <text evidence="4">The sequence shown here is derived from an EMBL/GenBank/DDBJ whole genome shotgun (WGS) entry which is preliminary data.</text>
</comment>
<dbReference type="SUPFAM" id="SSF46997">
    <property type="entry name" value="Bacterial immunoglobulin/albumin-binding domains"/>
    <property type="match status" value="2"/>
</dbReference>
<evidence type="ECO:0000259" key="3">
    <source>
        <dbReference type="SMART" id="SM00844"/>
    </source>
</evidence>
<dbReference type="Pfam" id="PF07554">
    <property type="entry name" value="FIVAR"/>
    <property type="match status" value="1"/>
</dbReference>
<feature type="non-terminal residue" evidence="4">
    <location>
        <position position="151"/>
    </location>
</feature>
<keyword evidence="2" id="KW-0175">Coiled coil</keyword>
<dbReference type="RefSeq" id="WP_130133188.1">
    <property type="nucleotide sequence ID" value="NZ_RQTC01000395.1"/>
</dbReference>
<dbReference type="Gene3D" id="1.20.5.420">
    <property type="entry name" value="Immunoglobulin FC, subunit C"/>
    <property type="match status" value="2"/>
</dbReference>
<dbReference type="PANTHER" id="PTHR33150:SF1">
    <property type="entry name" value="EXTRACELLULAR MATRIX-BINDING PROTEIN EBH"/>
    <property type="match status" value="1"/>
</dbReference>
<dbReference type="Proteomes" id="UP000293434">
    <property type="component" value="Unassembled WGS sequence"/>
</dbReference>
<dbReference type="AlphaFoldDB" id="A0AB74E3B9"/>
<dbReference type="InterPro" id="IPR020840">
    <property type="entry name" value="Extracell_matrix-bd_GA"/>
</dbReference>
<sequence length="151" mass="16668">LNQAMEALHKSIQDQKQTEAGIKLINEDKPQKDAYQAAVQKATDLSNQMNKPTLDKAQVEQLTQAVNQAKDNLHGDQKLADDKQHAVTDLNQLNGLNNPQRQALESQINNAATRGEVAQKLAEAKALDQAMQALRNSIQDQQQTESGSKFI</sequence>
<accession>A0AB74E3B9</accession>
<dbReference type="SMART" id="SM00844">
    <property type="entry name" value="GA"/>
    <property type="match status" value="1"/>
</dbReference>
<dbReference type="InterPro" id="IPR051197">
    <property type="entry name" value="ECM-binding_protein"/>
</dbReference>
<keyword evidence="1" id="KW-0677">Repeat</keyword>
<evidence type="ECO:0000256" key="2">
    <source>
        <dbReference type="SAM" id="Coils"/>
    </source>
</evidence>
<reference evidence="4 5" key="1">
    <citation type="submission" date="2018-11" db="EMBL/GenBank/DDBJ databases">
        <title>Genomic profiling of Staphylococcus species from a Poultry farm system in KwaZulu-Natal, South Africa.</title>
        <authorList>
            <person name="Amoako D.G."/>
            <person name="Somboro A.M."/>
            <person name="Abia A.L.K."/>
            <person name="Bester L.A."/>
            <person name="Essack S.Y."/>
        </authorList>
    </citation>
    <scope>NUCLEOTIDE SEQUENCE [LARGE SCALE GENOMIC DNA]</scope>
    <source>
        <strain evidence="4 5">SA9</strain>
    </source>
</reference>
<dbReference type="EMBL" id="RQTC01000395">
    <property type="protein sequence ID" value="RZH90233.1"/>
    <property type="molecule type" value="Genomic_DNA"/>
</dbReference>
<dbReference type="PANTHER" id="PTHR33150">
    <property type="entry name" value="EXTRACELLULAR MATRIX-BINDING PROTEIN EBH"/>
    <property type="match status" value="1"/>
</dbReference>
<feature type="domain" description="Extracellular matrix-binding protein ebh GA module" evidence="3">
    <location>
        <begin position="66"/>
        <end position="125"/>
    </location>
</feature>
<evidence type="ECO:0000313" key="5">
    <source>
        <dbReference type="Proteomes" id="UP000293434"/>
    </source>
</evidence>
<dbReference type="Pfam" id="PF01468">
    <property type="entry name" value="GA"/>
    <property type="match status" value="1"/>
</dbReference>